<accession>A0A832RSV2</accession>
<dbReference type="Proteomes" id="UP000600363">
    <property type="component" value="Unassembled WGS sequence"/>
</dbReference>
<organism evidence="1 2">
    <name type="scientific">Methermicoccus shengliensis</name>
    <dbReference type="NCBI Taxonomy" id="660064"/>
    <lineage>
        <taxon>Archaea</taxon>
        <taxon>Methanobacteriati</taxon>
        <taxon>Methanobacteriota</taxon>
        <taxon>Stenosarchaea group</taxon>
        <taxon>Methanomicrobia</taxon>
        <taxon>Methanosarcinales</taxon>
        <taxon>Methermicoccaceae</taxon>
        <taxon>Methermicoccus</taxon>
    </lineage>
</organism>
<dbReference type="Pfam" id="PF10133">
    <property type="entry name" value="CooT"/>
    <property type="match status" value="1"/>
</dbReference>
<evidence type="ECO:0000313" key="2">
    <source>
        <dbReference type="Proteomes" id="UP000600363"/>
    </source>
</evidence>
<dbReference type="RefSeq" id="WP_042687283.1">
    <property type="nucleotide sequence ID" value="NZ_DUIH01000011.1"/>
</dbReference>
<proteinExistence type="predicted"/>
<dbReference type="InterPro" id="IPR019300">
    <property type="entry name" value="CooT"/>
</dbReference>
<protein>
    <submittedName>
        <fullName evidence="1">CooT family nickel-binding protein</fullName>
    </submittedName>
</protein>
<name>A0A832RSV2_9EURY</name>
<reference evidence="1" key="1">
    <citation type="journal article" date="2020" name="bioRxiv">
        <title>A rank-normalized archaeal taxonomy based on genome phylogeny resolves widespread incomplete and uneven classifications.</title>
        <authorList>
            <person name="Rinke C."/>
            <person name="Chuvochina M."/>
            <person name="Mussig A.J."/>
            <person name="Chaumeil P.-A."/>
            <person name="Waite D.W."/>
            <person name="Whitman W.B."/>
            <person name="Parks D.H."/>
            <person name="Hugenholtz P."/>
        </authorList>
    </citation>
    <scope>NUCLEOTIDE SEQUENCE</scope>
    <source>
        <strain evidence="1">UBA12518</strain>
    </source>
</reference>
<gene>
    <name evidence="1" type="ORF">HA299_02850</name>
</gene>
<sequence>MCELSVYLKKGGEQKLVAENIIRIVQKDDGVEMYGVLGDVHTSEGRLIEVDITKESAYLIG</sequence>
<comment type="caution">
    <text evidence="1">The sequence shown here is derived from an EMBL/GenBank/DDBJ whole genome shotgun (WGS) entry which is preliminary data.</text>
</comment>
<evidence type="ECO:0000313" key="1">
    <source>
        <dbReference type="EMBL" id="HIH69550.1"/>
    </source>
</evidence>
<dbReference type="EMBL" id="DUIH01000011">
    <property type="protein sequence ID" value="HIH69550.1"/>
    <property type="molecule type" value="Genomic_DNA"/>
</dbReference>
<dbReference type="AlphaFoldDB" id="A0A832RSV2"/>